<evidence type="ECO:0000256" key="3">
    <source>
        <dbReference type="ARBA" id="ARBA00022989"/>
    </source>
</evidence>
<evidence type="ECO:0000313" key="8">
    <source>
        <dbReference type="EMBL" id="GFM35621.1"/>
    </source>
</evidence>
<dbReference type="InterPro" id="IPR052706">
    <property type="entry name" value="Membrane-Transporter-like"/>
</dbReference>
<dbReference type="PANTHER" id="PTHR43310:SF1">
    <property type="entry name" value="SULFATE TRANSPORTER YBAR-RELATED"/>
    <property type="match status" value="1"/>
</dbReference>
<proteinExistence type="predicted"/>
<evidence type="ECO:0000313" key="9">
    <source>
        <dbReference type="Proteomes" id="UP000503820"/>
    </source>
</evidence>
<evidence type="ECO:0000256" key="5">
    <source>
        <dbReference type="SAM" id="Phobius"/>
    </source>
</evidence>
<keyword evidence="4 5" id="KW-0472">Membrane</keyword>
<sequence length="721" mass="77926">MLSGLESGLLLIFFCLSFAMLIHEAAPGLCSADLVFGMALTSSTVFCIVMSVRGRLPVLAAGPETVTCSLLFLFALFLHGQTGSLSPEQASATLIAGMIITALLTGIAAQLAARMDAGRVLRFIPQPVIGGLLAAVGLVLLQGAYRITAADPFCLAGIAPAISAGQCMKWLPALGLGIILLLFVYRSKSALRKILLLALVIGAAHGLYIFSGTGISSAQDAGTLLAPVFPAMPWHILHASILADIQWPVLLEGLPYLAAAMVLVILSLADKVYTLELLLEDDVDLNDLLRSLAMSNTISAMLGGLPGSISVNRSMGAGSARRHGPLAGVVAGVLCGSALFWAGPLAGYLPRFVPAGLLVFFGLALLRKWLVDTKRQFTRMDDYVLLVIIFVTAAVFGILAGMAAAFLLSILVLAHRYSKSTVIKHLLPGSTHRSRVDRSANHLAMLKTRGNEILMMRLQGFIFLGSTTPVIAAIRNRLRDDALPSLRYLILDFSLVNGLAAQVAISFTQLKQLASKNGFLLIFTNVPFEVEQQLESAGYALNEADGSSISFVDMDYALEWCEDRILSEEGLDDEEDKSLTDMLAPLFPEPDKLSRLMPFLERMEFRNKEVVFRQGDTADAMYFIESGMVNIQLELGARKTTRLKKMGPGTVFGEMGIYTQAPRSASAVAAGKCVLYRLSQTTLDHMQHSDPQLLSAIHRFIVHLLSQRVNDANFRVMDLLR</sequence>
<evidence type="ECO:0000259" key="6">
    <source>
        <dbReference type="PROSITE" id="PS50042"/>
    </source>
</evidence>
<feature type="transmembrane region" description="Helical" evidence="5">
    <location>
        <begin position="194"/>
        <end position="215"/>
    </location>
</feature>
<dbReference type="InterPro" id="IPR018488">
    <property type="entry name" value="cNMP-bd_CS"/>
</dbReference>
<dbReference type="SUPFAM" id="SSF51206">
    <property type="entry name" value="cAMP-binding domain-like"/>
    <property type="match status" value="1"/>
</dbReference>
<evidence type="ECO:0000256" key="4">
    <source>
        <dbReference type="ARBA" id="ARBA00023136"/>
    </source>
</evidence>
<feature type="transmembrane region" description="Helical" evidence="5">
    <location>
        <begin position="326"/>
        <end position="346"/>
    </location>
</feature>
<dbReference type="SMART" id="SM00100">
    <property type="entry name" value="cNMP"/>
    <property type="match status" value="1"/>
</dbReference>
<dbReference type="GO" id="GO:0016020">
    <property type="term" value="C:membrane"/>
    <property type="evidence" value="ECO:0007669"/>
    <property type="project" value="UniProtKB-SubCell"/>
</dbReference>
<feature type="transmembrane region" description="Helical" evidence="5">
    <location>
        <begin position="90"/>
        <end position="111"/>
    </location>
</feature>
<dbReference type="Gene3D" id="2.60.120.10">
    <property type="entry name" value="Jelly Rolls"/>
    <property type="match status" value="1"/>
</dbReference>
<feature type="transmembrane region" description="Helical" evidence="5">
    <location>
        <begin position="123"/>
        <end position="145"/>
    </location>
</feature>
<dbReference type="AlphaFoldDB" id="A0A7J0BQZ6"/>
<keyword evidence="2 5" id="KW-0812">Transmembrane</keyword>
<dbReference type="PROSITE" id="PS00889">
    <property type="entry name" value="CNMP_BINDING_2"/>
    <property type="match status" value="1"/>
</dbReference>
<dbReference type="EMBL" id="BLVP01000001">
    <property type="protein sequence ID" value="GFM35621.1"/>
    <property type="molecule type" value="Genomic_DNA"/>
</dbReference>
<dbReference type="CDD" id="cd00038">
    <property type="entry name" value="CAP_ED"/>
    <property type="match status" value="1"/>
</dbReference>
<dbReference type="PROSITE" id="PS50801">
    <property type="entry name" value="STAS"/>
    <property type="match status" value="1"/>
</dbReference>
<comment type="caution">
    <text evidence="8">The sequence shown here is derived from an EMBL/GenBank/DDBJ whole genome shotgun (WGS) entry which is preliminary data.</text>
</comment>
<evidence type="ECO:0000256" key="1">
    <source>
        <dbReference type="ARBA" id="ARBA00004141"/>
    </source>
</evidence>
<gene>
    <name evidence="8" type="ORF">DSM19430T_03050</name>
</gene>
<dbReference type="Proteomes" id="UP000503820">
    <property type="component" value="Unassembled WGS sequence"/>
</dbReference>
<dbReference type="PROSITE" id="PS50042">
    <property type="entry name" value="CNMP_BINDING_3"/>
    <property type="match status" value="1"/>
</dbReference>
<dbReference type="Gene3D" id="3.30.750.24">
    <property type="entry name" value="STAS domain"/>
    <property type="match status" value="1"/>
</dbReference>
<organism evidence="8 9">
    <name type="scientific">Desulfovibrio psychrotolerans</name>
    <dbReference type="NCBI Taxonomy" id="415242"/>
    <lineage>
        <taxon>Bacteria</taxon>
        <taxon>Pseudomonadati</taxon>
        <taxon>Thermodesulfobacteriota</taxon>
        <taxon>Desulfovibrionia</taxon>
        <taxon>Desulfovibrionales</taxon>
        <taxon>Desulfovibrionaceae</taxon>
        <taxon>Desulfovibrio</taxon>
    </lineage>
</organism>
<dbReference type="Pfam" id="PF00027">
    <property type="entry name" value="cNMP_binding"/>
    <property type="match status" value="1"/>
</dbReference>
<feature type="domain" description="STAS" evidence="7">
    <location>
        <begin position="453"/>
        <end position="561"/>
    </location>
</feature>
<dbReference type="InterPro" id="IPR002645">
    <property type="entry name" value="STAS_dom"/>
</dbReference>
<feature type="transmembrane region" description="Helical" evidence="5">
    <location>
        <begin position="352"/>
        <end position="371"/>
    </location>
</feature>
<feature type="transmembrane region" description="Helical" evidence="5">
    <location>
        <begin position="453"/>
        <end position="474"/>
    </location>
</feature>
<dbReference type="CDD" id="cd07042">
    <property type="entry name" value="STAS_SulP_like_sulfate_transporter"/>
    <property type="match status" value="1"/>
</dbReference>
<feature type="domain" description="Cyclic nucleotide-binding" evidence="6">
    <location>
        <begin position="589"/>
        <end position="686"/>
    </location>
</feature>
<feature type="transmembrane region" description="Helical" evidence="5">
    <location>
        <begin position="34"/>
        <end position="52"/>
    </location>
</feature>
<dbReference type="SUPFAM" id="SSF52091">
    <property type="entry name" value="SpoIIaa-like"/>
    <property type="match status" value="1"/>
</dbReference>
<feature type="transmembrane region" description="Helical" evidence="5">
    <location>
        <begin position="249"/>
        <end position="268"/>
    </location>
</feature>
<dbReference type="Pfam" id="PF00916">
    <property type="entry name" value="Sulfate_transp"/>
    <property type="match status" value="1"/>
</dbReference>
<dbReference type="InterPro" id="IPR011547">
    <property type="entry name" value="SLC26A/SulP_dom"/>
</dbReference>
<feature type="transmembrane region" description="Helical" evidence="5">
    <location>
        <begin position="59"/>
        <end position="78"/>
    </location>
</feature>
<dbReference type="InterPro" id="IPR000595">
    <property type="entry name" value="cNMP-bd_dom"/>
</dbReference>
<keyword evidence="9" id="KW-1185">Reference proteome</keyword>
<dbReference type="InterPro" id="IPR036513">
    <property type="entry name" value="STAS_dom_sf"/>
</dbReference>
<evidence type="ECO:0000259" key="7">
    <source>
        <dbReference type="PROSITE" id="PS50801"/>
    </source>
</evidence>
<name>A0A7J0BQZ6_9BACT</name>
<feature type="transmembrane region" description="Helical" evidence="5">
    <location>
        <begin position="383"/>
        <end position="414"/>
    </location>
</feature>
<accession>A0A7J0BQZ6</accession>
<comment type="subcellular location">
    <subcellularLocation>
        <location evidence="1">Membrane</location>
        <topology evidence="1">Multi-pass membrane protein</topology>
    </subcellularLocation>
</comment>
<feature type="transmembrane region" description="Helical" evidence="5">
    <location>
        <begin position="486"/>
        <end position="507"/>
    </location>
</feature>
<keyword evidence="3 5" id="KW-1133">Transmembrane helix</keyword>
<protein>
    <submittedName>
        <fullName evidence="8">Sulfate permease</fullName>
    </submittedName>
</protein>
<dbReference type="InterPro" id="IPR018490">
    <property type="entry name" value="cNMP-bd_dom_sf"/>
</dbReference>
<dbReference type="PANTHER" id="PTHR43310">
    <property type="entry name" value="SULFATE TRANSPORTER YBAR-RELATED"/>
    <property type="match status" value="1"/>
</dbReference>
<feature type="transmembrane region" description="Helical" evidence="5">
    <location>
        <begin position="170"/>
        <end position="187"/>
    </location>
</feature>
<feature type="transmembrane region" description="Helical" evidence="5">
    <location>
        <begin position="288"/>
        <end position="305"/>
    </location>
</feature>
<dbReference type="InterPro" id="IPR014710">
    <property type="entry name" value="RmlC-like_jellyroll"/>
</dbReference>
<reference evidence="8 9" key="1">
    <citation type="submission" date="2020-05" db="EMBL/GenBank/DDBJ databases">
        <title>Draft genome sequence of Desulfovibrio psychrotolerans JS1T.</title>
        <authorList>
            <person name="Ueno A."/>
            <person name="Tamazawa S."/>
            <person name="Tamamura S."/>
            <person name="Murakami T."/>
            <person name="Kiyama T."/>
            <person name="Inomata H."/>
            <person name="Amano Y."/>
            <person name="Miyakawa K."/>
            <person name="Tamaki H."/>
            <person name="Naganuma T."/>
            <person name="Kaneko K."/>
        </authorList>
    </citation>
    <scope>NUCLEOTIDE SEQUENCE [LARGE SCALE GENOMIC DNA]</scope>
    <source>
        <strain evidence="8 9">JS1</strain>
    </source>
</reference>
<feature type="transmembrane region" description="Helical" evidence="5">
    <location>
        <begin position="221"/>
        <end position="237"/>
    </location>
</feature>
<evidence type="ECO:0000256" key="2">
    <source>
        <dbReference type="ARBA" id="ARBA00022692"/>
    </source>
</evidence>